<feature type="domain" description="Enolase N-terminal" evidence="11">
    <location>
        <begin position="13"/>
        <end position="141"/>
    </location>
</feature>
<dbReference type="Proteomes" id="UP000196694">
    <property type="component" value="Unassembled WGS sequence"/>
</dbReference>
<evidence type="ECO:0000259" key="11">
    <source>
        <dbReference type="SMART" id="SM01193"/>
    </source>
</evidence>
<dbReference type="GO" id="GO:0009986">
    <property type="term" value="C:cell surface"/>
    <property type="evidence" value="ECO:0007669"/>
    <property type="project" value="UniProtKB-SubCell"/>
</dbReference>
<feature type="binding site" evidence="6 9">
    <location>
        <position position="322"/>
    </location>
    <ligand>
        <name>Mg(2+)</name>
        <dbReference type="ChEBI" id="CHEBI:18420"/>
    </ligand>
</feature>
<feature type="domain" description="Enolase C-terminal TIM barrel" evidence="10">
    <location>
        <begin position="147"/>
        <end position="435"/>
    </location>
</feature>
<dbReference type="PRINTS" id="PR00148">
    <property type="entry name" value="ENOLASE"/>
</dbReference>
<dbReference type="SFLD" id="SFLDG00178">
    <property type="entry name" value="enolase"/>
    <property type="match status" value="1"/>
</dbReference>
<proteinExistence type="inferred from homology"/>
<dbReference type="KEGG" id="pdl:Pyrde_1645"/>
<dbReference type="PANTHER" id="PTHR11902:SF1">
    <property type="entry name" value="ENOLASE"/>
    <property type="match status" value="1"/>
</dbReference>
<feature type="active site" description="Proton acceptor" evidence="6 7">
    <location>
        <position position="347"/>
    </location>
</feature>
<dbReference type="SFLD" id="SFLDF00002">
    <property type="entry name" value="enolase"/>
    <property type="match status" value="1"/>
</dbReference>
<keyword evidence="6" id="KW-0964">Secreted</keyword>
<evidence type="ECO:0000256" key="5">
    <source>
        <dbReference type="ARBA" id="ARBA00023239"/>
    </source>
</evidence>
<evidence type="ECO:0000256" key="1">
    <source>
        <dbReference type="ARBA" id="ARBA00005031"/>
    </source>
</evidence>
<dbReference type="HAMAP" id="MF_00318">
    <property type="entry name" value="Enolase"/>
    <property type="match status" value="1"/>
</dbReference>
<comment type="subcellular location">
    <subcellularLocation>
        <location evidence="6">Cytoplasm</location>
    </subcellularLocation>
    <subcellularLocation>
        <location evidence="6">Secreted</location>
    </subcellularLocation>
    <subcellularLocation>
        <location evidence="6">Cell surface</location>
    </subcellularLocation>
    <text evidence="6">Fractions of enolase are present in both the cytoplasm and on the cell surface.</text>
</comment>
<dbReference type="CDD" id="cd03313">
    <property type="entry name" value="enolase"/>
    <property type="match status" value="1"/>
</dbReference>
<evidence type="ECO:0000256" key="8">
    <source>
        <dbReference type="PIRSR" id="PIRSR001400-2"/>
    </source>
</evidence>
<comment type="function">
    <text evidence="6">Catalyzes the reversible conversion of 2-phosphoglycerate (2-PG) into phosphoenolpyruvate (PEP). It is essential for the degradation of carbohydrates via glycolysis.</text>
</comment>
<evidence type="ECO:0000256" key="4">
    <source>
        <dbReference type="ARBA" id="ARBA00023152"/>
    </source>
</evidence>
<dbReference type="RefSeq" id="WP_055409854.1">
    <property type="nucleotide sequence ID" value="NZ_CP013011.1"/>
</dbReference>
<feature type="binding site" evidence="6 9">
    <location>
        <position position="295"/>
    </location>
    <ligand>
        <name>Mg(2+)</name>
        <dbReference type="ChEBI" id="CHEBI:18420"/>
    </ligand>
</feature>
<feature type="binding site" evidence="6 9">
    <location>
        <position position="252"/>
    </location>
    <ligand>
        <name>Mg(2+)</name>
        <dbReference type="ChEBI" id="CHEBI:18420"/>
    </ligand>
</feature>
<dbReference type="UniPathway" id="UPA00109">
    <property type="reaction ID" value="UER00187"/>
</dbReference>
<dbReference type="GO" id="GO:0000015">
    <property type="term" value="C:phosphopyruvate hydratase complex"/>
    <property type="evidence" value="ECO:0007669"/>
    <property type="project" value="InterPro"/>
</dbReference>
<dbReference type="InterPro" id="IPR036849">
    <property type="entry name" value="Enolase-like_C_sf"/>
</dbReference>
<dbReference type="AlphaFoldDB" id="A0A0P0N468"/>
<evidence type="ECO:0000256" key="9">
    <source>
        <dbReference type="PIRSR" id="PIRSR001400-3"/>
    </source>
</evidence>
<feature type="binding site" evidence="8">
    <location>
        <position position="172"/>
    </location>
    <ligand>
        <name>substrate</name>
    </ligand>
</feature>
<dbReference type="SUPFAM" id="SSF51604">
    <property type="entry name" value="Enolase C-terminal domain-like"/>
    <property type="match status" value="1"/>
</dbReference>
<feature type="active site" description="Proton donor" evidence="6 7">
    <location>
        <position position="215"/>
    </location>
</feature>
<organism evidence="12 14">
    <name type="scientific">Pyrodictium delaneyi</name>
    <dbReference type="NCBI Taxonomy" id="1273541"/>
    <lineage>
        <taxon>Archaea</taxon>
        <taxon>Thermoproteota</taxon>
        <taxon>Thermoprotei</taxon>
        <taxon>Desulfurococcales</taxon>
        <taxon>Pyrodictiaceae</taxon>
        <taxon>Pyrodictium</taxon>
    </lineage>
</organism>
<evidence type="ECO:0000313" key="13">
    <source>
        <dbReference type="EMBL" id="OWJ55083.1"/>
    </source>
</evidence>
<dbReference type="GeneID" id="26099985"/>
<dbReference type="GO" id="GO:0006096">
    <property type="term" value="P:glycolytic process"/>
    <property type="evidence" value="ECO:0007669"/>
    <property type="project" value="UniProtKB-UniRule"/>
</dbReference>
<gene>
    <name evidence="6" type="primary">eno</name>
    <name evidence="13" type="ORF">Pdsh_05190</name>
    <name evidence="12" type="ORF">Pyrde_1645</name>
</gene>
<dbReference type="GO" id="GO:0000287">
    <property type="term" value="F:magnesium ion binding"/>
    <property type="evidence" value="ECO:0007669"/>
    <property type="project" value="UniProtKB-UniRule"/>
</dbReference>
<feature type="binding site" evidence="6">
    <location>
        <position position="398"/>
    </location>
    <ligand>
        <name>(2R)-2-phosphoglycerate</name>
        <dbReference type="ChEBI" id="CHEBI:58289"/>
    </ligand>
</feature>
<dbReference type="GO" id="GO:0004634">
    <property type="term" value="F:phosphopyruvate hydratase activity"/>
    <property type="evidence" value="ECO:0007669"/>
    <property type="project" value="UniProtKB-UniRule"/>
</dbReference>
<comment type="pathway">
    <text evidence="1 6">Carbohydrate degradation; glycolysis; pyruvate from D-glyceraldehyde 3-phosphate: step 4/5.</text>
</comment>
<dbReference type="SMART" id="SM01193">
    <property type="entry name" value="Enolase_N"/>
    <property type="match status" value="1"/>
</dbReference>
<evidence type="ECO:0000313" key="12">
    <source>
        <dbReference type="EMBL" id="ALL01688.1"/>
    </source>
</evidence>
<dbReference type="Proteomes" id="UP000058613">
    <property type="component" value="Chromosome"/>
</dbReference>
<name>A0A0P0N468_9CREN</name>
<comment type="cofactor">
    <cofactor evidence="9">
        <name>Mg(2+)</name>
        <dbReference type="ChEBI" id="CHEBI:18420"/>
    </cofactor>
    <text evidence="9">Mg(2+) is required for catalysis and for stabilizing the dimer.</text>
</comment>
<keyword evidence="4 6" id="KW-0324">Glycolysis</keyword>
<evidence type="ECO:0000259" key="10">
    <source>
        <dbReference type="SMART" id="SM01192"/>
    </source>
</evidence>
<feature type="binding site" evidence="8">
    <location>
        <begin position="374"/>
        <end position="377"/>
    </location>
    <ligand>
        <name>substrate</name>
    </ligand>
</feature>
<comment type="similarity">
    <text evidence="2 6">Belongs to the enolase family.</text>
</comment>
<dbReference type="Gene3D" id="3.30.390.10">
    <property type="entry name" value="Enolase-like, N-terminal domain"/>
    <property type="match status" value="1"/>
</dbReference>
<dbReference type="PATRIC" id="fig|1273541.4.peg.1754"/>
<dbReference type="GO" id="GO:0005576">
    <property type="term" value="C:extracellular region"/>
    <property type="evidence" value="ECO:0007669"/>
    <property type="project" value="UniProtKB-SubCell"/>
</dbReference>
<evidence type="ECO:0000313" key="14">
    <source>
        <dbReference type="Proteomes" id="UP000058613"/>
    </source>
</evidence>
<feature type="binding site" evidence="6">
    <location>
        <position position="347"/>
    </location>
    <ligand>
        <name>(2R)-2-phosphoglycerate</name>
        <dbReference type="ChEBI" id="CHEBI:58289"/>
    </ligand>
</feature>
<dbReference type="Pfam" id="PF03952">
    <property type="entry name" value="Enolase_N"/>
    <property type="match status" value="1"/>
</dbReference>
<feature type="binding site" evidence="6">
    <location>
        <position position="171"/>
    </location>
    <ligand>
        <name>(2R)-2-phosphoglycerate</name>
        <dbReference type="ChEBI" id="CHEBI:58289"/>
    </ligand>
</feature>
<feature type="binding site" evidence="6">
    <location>
        <position position="376"/>
    </location>
    <ligand>
        <name>(2R)-2-phosphoglycerate</name>
        <dbReference type="ChEBI" id="CHEBI:58289"/>
    </ligand>
</feature>
<dbReference type="PIRSF" id="PIRSF001400">
    <property type="entry name" value="Enolase"/>
    <property type="match status" value="1"/>
</dbReference>
<reference evidence="12 14" key="1">
    <citation type="submission" date="2015-10" db="EMBL/GenBank/DDBJ databases">
        <title>Complete genome sequence of hyperthermophilic archaeon Pyrodictium delaneyi Su06.</title>
        <authorList>
            <person name="Jung J.-H."/>
            <person name="Lin J."/>
            <person name="Holden J.F."/>
            <person name="Park C.-S."/>
        </authorList>
    </citation>
    <scope>NUCLEOTIDE SEQUENCE [LARGE SCALE GENOMIC DNA]</scope>
    <source>
        <strain evidence="12 14">Su06</strain>
    </source>
</reference>
<dbReference type="InterPro" id="IPR020810">
    <property type="entry name" value="Enolase_C"/>
</dbReference>
<dbReference type="EC" id="4.2.1.11" evidence="6"/>
<dbReference type="InterPro" id="IPR020811">
    <property type="entry name" value="Enolase_N"/>
</dbReference>
<dbReference type="InterPro" id="IPR029017">
    <property type="entry name" value="Enolase-like_N"/>
</dbReference>
<evidence type="ECO:0000313" key="15">
    <source>
        <dbReference type="Proteomes" id="UP000196694"/>
    </source>
</evidence>
<dbReference type="NCBIfam" id="TIGR01060">
    <property type="entry name" value="eno"/>
    <property type="match status" value="1"/>
</dbReference>
<dbReference type="Pfam" id="PF00113">
    <property type="entry name" value="Enolase_C"/>
    <property type="match status" value="1"/>
</dbReference>
<comment type="cofactor">
    <cofactor evidence="6">
        <name>Mg(2+)</name>
        <dbReference type="ChEBI" id="CHEBI:18420"/>
    </cofactor>
    <text evidence="6">Binds a second Mg(2+) ion via substrate during catalysis.</text>
</comment>
<keyword evidence="5 6" id="KW-0456">Lyase</keyword>
<keyword evidence="6" id="KW-0963">Cytoplasm</keyword>
<dbReference type="STRING" id="1273541.Pyrde_1645"/>
<evidence type="ECO:0000256" key="6">
    <source>
        <dbReference type="HAMAP-Rule" id="MF_00318"/>
    </source>
</evidence>
<sequence>MGLPASLREDFTIENVRARMILDSRGNPTIEVDVVTRGGFGRAAAPAGASKGLHEAIEVRDGGREFKGKGVSKAVYNVNNIIGPRLRGLDSRRQRLIDFIMCRLDGTPNKSRLGANAIVATSLAVAKAAADTAGIPLYEYLGGSGGTFILPVPLLNIINGGAHAGNELSFQEFMIVPVGADTFKDALRIAVEVYHTLKQVLKNRYGAMAINVGDEGGYAPPMKNNREALEALREAINKAGYALGDDVLLALDAAASHFYDAEKNVYLVDGKSLSKEELLDYYVSLVEEYPIASIEDPFYEDDFEGHAELTKRIGSKVLIVGDDLYVTNLERLKKGIEYRASNAALLKVNQIGTLTEAIDYAYAALRNGMRVIVSHRSGETEDTTISHIAVGLRVGFIKTGAPARGERTAKYNELLRIEEELAGDAVYAGRLVYKGFVYLYTSHTIG</sequence>
<dbReference type="Gene3D" id="3.20.20.120">
    <property type="entry name" value="Enolase-like C-terminal domain"/>
    <property type="match status" value="1"/>
</dbReference>
<dbReference type="OrthoDB" id="8680at2157"/>
<dbReference type="SUPFAM" id="SSF54826">
    <property type="entry name" value="Enolase N-terminal domain-like"/>
    <property type="match status" value="1"/>
</dbReference>
<feature type="binding site" evidence="6">
    <location>
        <position position="377"/>
    </location>
    <ligand>
        <name>(2R)-2-phosphoglycerate</name>
        <dbReference type="ChEBI" id="CHEBI:58289"/>
    </ligand>
</feature>
<dbReference type="SFLD" id="SFLDS00001">
    <property type="entry name" value="Enolase"/>
    <property type="match status" value="1"/>
</dbReference>
<evidence type="ECO:0000256" key="7">
    <source>
        <dbReference type="PIRSR" id="PIRSR001400-1"/>
    </source>
</evidence>
<accession>A0A0P0N468</accession>
<dbReference type="InterPro" id="IPR000941">
    <property type="entry name" value="Enolase"/>
</dbReference>
<dbReference type="PANTHER" id="PTHR11902">
    <property type="entry name" value="ENOLASE"/>
    <property type="match status" value="1"/>
</dbReference>
<feature type="binding site" evidence="8">
    <location>
        <position position="398"/>
    </location>
    <ligand>
        <name>substrate</name>
    </ligand>
</feature>
<keyword evidence="6 9" id="KW-0479">Metal-binding</keyword>
<reference evidence="13 15" key="2">
    <citation type="submission" date="2017-05" db="EMBL/GenBank/DDBJ databases">
        <title>The draft genome of the hyperthermophilic archaeon 'Pyrodictium delaneyi strain Hulk', an iron and nitrate reducer, reveals the capacity for sulfate reduction.</title>
        <authorList>
            <person name="Demey L.M."/>
            <person name="Miller C."/>
            <person name="Manzella M."/>
            <person name="Reguera G."/>
            <person name="Kashefi K."/>
        </authorList>
    </citation>
    <scope>NUCLEOTIDE SEQUENCE [LARGE SCALE GENOMIC DNA]</scope>
    <source>
        <strain evidence="13 15">Hulk</strain>
    </source>
</reference>
<dbReference type="EMBL" id="NCQP01000002">
    <property type="protein sequence ID" value="OWJ55083.1"/>
    <property type="molecule type" value="Genomic_DNA"/>
</dbReference>
<feature type="binding site" evidence="8">
    <location>
        <position position="295"/>
    </location>
    <ligand>
        <name>substrate</name>
    </ligand>
</feature>
<keyword evidence="15" id="KW-1185">Reference proteome</keyword>
<evidence type="ECO:0000256" key="3">
    <source>
        <dbReference type="ARBA" id="ARBA00022842"/>
    </source>
</evidence>
<keyword evidence="13" id="KW-0670">Pyruvate</keyword>
<dbReference type="EMBL" id="CP013011">
    <property type="protein sequence ID" value="ALL01688.1"/>
    <property type="molecule type" value="Genomic_DNA"/>
</dbReference>
<dbReference type="SMART" id="SM01192">
    <property type="entry name" value="Enolase_C"/>
    <property type="match status" value="1"/>
</dbReference>
<feature type="binding site" evidence="8">
    <location>
        <position position="322"/>
    </location>
    <ligand>
        <name>substrate</name>
    </ligand>
</feature>
<keyword evidence="3 6" id="KW-0460">Magnesium</keyword>
<comment type="catalytic activity">
    <reaction evidence="6">
        <text>(2R)-2-phosphoglycerate = phosphoenolpyruvate + H2O</text>
        <dbReference type="Rhea" id="RHEA:10164"/>
        <dbReference type="ChEBI" id="CHEBI:15377"/>
        <dbReference type="ChEBI" id="CHEBI:58289"/>
        <dbReference type="ChEBI" id="CHEBI:58702"/>
        <dbReference type="EC" id="4.2.1.11"/>
    </reaction>
</comment>
<evidence type="ECO:0000256" key="2">
    <source>
        <dbReference type="ARBA" id="ARBA00009604"/>
    </source>
</evidence>
<feature type="binding site" evidence="8">
    <location>
        <position position="163"/>
    </location>
    <ligand>
        <name>substrate</name>
    </ligand>
</feature>
<protein>
    <recommendedName>
        <fullName evidence="6">Enolase</fullName>
        <ecNumber evidence="6">4.2.1.11</ecNumber>
    </recommendedName>
    <alternativeName>
        <fullName evidence="6">2-phospho-D-glycerate hydro-lyase</fullName>
    </alternativeName>
    <alternativeName>
        <fullName evidence="6">2-phosphoglycerate dehydratase</fullName>
    </alternativeName>
</protein>